<dbReference type="InterPro" id="IPR013040">
    <property type="entry name" value="Coatomer_gsu_app_Ig-like_dom"/>
</dbReference>
<evidence type="ECO:0000256" key="1">
    <source>
        <dbReference type="ARBA" id="ARBA00004255"/>
    </source>
</evidence>
<feature type="domain" description="Clathrin/coatomer adaptor adaptin-like N-terminal" evidence="14">
    <location>
        <begin position="398"/>
        <end position="589"/>
    </location>
</feature>
<dbReference type="InterPro" id="IPR016024">
    <property type="entry name" value="ARM-type_fold"/>
</dbReference>
<feature type="domain" description="Coatomer subunit gamma C-terminal" evidence="16">
    <location>
        <begin position="851"/>
        <end position="964"/>
    </location>
</feature>
<comment type="function">
    <text evidence="12 13">The coatomer is a cytosolic protein complex that binds to dilysine motifs and reversibly associates with Golgi non-clathrin-coated vesicles, which further mediate biosynthetic protein transport from the ER, via the Golgi up to the trans Golgi network. Coatomer complex is required for budding from Golgi membranes, and is essential for the retrograde Golgi-to-ER transport of dilysine-tagged proteins.</text>
</comment>
<evidence type="ECO:0000256" key="13">
    <source>
        <dbReference type="PIRNR" id="PIRNR037093"/>
    </source>
</evidence>
<keyword evidence="5" id="KW-0597">Phosphoprotein</keyword>
<dbReference type="Pfam" id="PF01602">
    <property type="entry name" value="Adaptin_N"/>
    <property type="match status" value="2"/>
</dbReference>
<evidence type="ECO:0000256" key="10">
    <source>
        <dbReference type="ARBA" id="ARBA00023136"/>
    </source>
</evidence>
<accession>A0A0H5FSM2</accession>
<dbReference type="PIRSF" id="PIRSF037093">
    <property type="entry name" value="Coatomer_gamma_subunit"/>
    <property type="match status" value="1"/>
</dbReference>
<dbReference type="InterPro" id="IPR012295">
    <property type="entry name" value="TBP_dom_sf"/>
</dbReference>
<evidence type="ECO:0000259" key="14">
    <source>
        <dbReference type="Pfam" id="PF01602"/>
    </source>
</evidence>
<dbReference type="EMBL" id="LN868506">
    <property type="protein sequence ID" value="CRX78936.1"/>
    <property type="molecule type" value="Genomic_DNA"/>
</dbReference>
<reference evidence="17" key="1">
    <citation type="submission" date="2015-06" db="EMBL/GenBank/DDBJ databases">
        <title>Genetic Architecture Underlying Mating-Type Determination in the Yeast Leucosporidium scottii and the Evolution of Mating Systems in Basidiomycetes.</title>
        <authorList>
            <person name="Maia T.M."/>
            <person name="Lopes S."/>
            <person name="Almeida J.M.G.C.F."/>
            <person name="Rosa L.H."/>
            <person name="Sampaio J.P."/>
            <person name="Goncalves P."/>
            <person name="Coelho M.A."/>
        </authorList>
    </citation>
    <scope>NUCLEOTIDE SEQUENCE</scope>
</reference>
<evidence type="ECO:0000256" key="4">
    <source>
        <dbReference type="ARBA" id="ARBA00022490"/>
    </source>
</evidence>
<evidence type="ECO:0000256" key="7">
    <source>
        <dbReference type="ARBA" id="ARBA00022892"/>
    </source>
</evidence>
<dbReference type="GO" id="GO:0005793">
    <property type="term" value="C:endoplasmic reticulum-Golgi intermediate compartment"/>
    <property type="evidence" value="ECO:0007669"/>
    <property type="project" value="TreeGrafter"/>
</dbReference>
<dbReference type="InterPro" id="IPR013041">
    <property type="entry name" value="Clathrin_app_Ig-like_sf"/>
</dbReference>
<keyword evidence="7 13" id="KW-0931">ER-Golgi transport</keyword>
<dbReference type="GO" id="GO:0009306">
    <property type="term" value="P:protein secretion"/>
    <property type="evidence" value="ECO:0007669"/>
    <property type="project" value="TreeGrafter"/>
</dbReference>
<evidence type="ECO:0000256" key="9">
    <source>
        <dbReference type="ARBA" id="ARBA00023034"/>
    </source>
</evidence>
<dbReference type="GO" id="GO:0030126">
    <property type="term" value="C:COPI vesicle coat"/>
    <property type="evidence" value="ECO:0007669"/>
    <property type="project" value="InterPro"/>
</dbReference>
<dbReference type="InterPro" id="IPR032154">
    <property type="entry name" value="Coatomer_g_Cpla"/>
</dbReference>
<dbReference type="InterPro" id="IPR017106">
    <property type="entry name" value="Coatomer_gsu"/>
</dbReference>
<dbReference type="GO" id="GO:0006891">
    <property type="term" value="P:intra-Golgi vesicle-mediated transport"/>
    <property type="evidence" value="ECO:0007669"/>
    <property type="project" value="TreeGrafter"/>
</dbReference>
<dbReference type="SUPFAM" id="SSF48371">
    <property type="entry name" value="ARM repeat"/>
    <property type="match status" value="1"/>
</dbReference>
<dbReference type="GO" id="GO:0005783">
    <property type="term" value="C:endoplasmic reticulum"/>
    <property type="evidence" value="ECO:0007669"/>
    <property type="project" value="TreeGrafter"/>
</dbReference>
<evidence type="ECO:0000256" key="2">
    <source>
        <dbReference type="ARBA" id="ARBA00010720"/>
    </source>
</evidence>
<evidence type="ECO:0000256" key="8">
    <source>
        <dbReference type="ARBA" id="ARBA00022927"/>
    </source>
</evidence>
<dbReference type="InterPro" id="IPR009028">
    <property type="entry name" value="Coatomer/calthrin_app_sub_C"/>
</dbReference>
<dbReference type="FunFam" id="3.30.310.10:FF:000008">
    <property type="entry name" value="Coatomer subunit gamma"/>
    <property type="match status" value="1"/>
</dbReference>
<keyword evidence="11 13" id="KW-0968">Cytoplasmic vesicle</keyword>
<dbReference type="GO" id="GO:0006888">
    <property type="term" value="P:endoplasmic reticulum to Golgi vesicle-mediated transport"/>
    <property type="evidence" value="ECO:0007669"/>
    <property type="project" value="TreeGrafter"/>
</dbReference>
<feature type="domain" description="Coatomer gamma subunit appendage Ig-like subdomain" evidence="15">
    <location>
        <begin position="750"/>
        <end position="849"/>
    </location>
</feature>
<gene>
    <name evidence="17" type="ORF">ls5930a1_00007</name>
</gene>
<protein>
    <recommendedName>
        <fullName evidence="13">Coatomer subunit gamma</fullName>
    </recommendedName>
</protein>
<dbReference type="FunFam" id="2.60.40.1480:FF:000001">
    <property type="entry name" value="Coatomer subunit gamma"/>
    <property type="match status" value="1"/>
</dbReference>
<name>A0A0H5FSM2_9BASI</name>
<dbReference type="Pfam" id="PF08752">
    <property type="entry name" value="COP-gamma_platf"/>
    <property type="match status" value="2"/>
</dbReference>
<dbReference type="PANTHER" id="PTHR10261">
    <property type="entry name" value="COATOMER SUBUNIT GAMMA"/>
    <property type="match status" value="1"/>
</dbReference>
<dbReference type="Pfam" id="PF16381">
    <property type="entry name" value="Coatomer_g_Cpla"/>
    <property type="match status" value="1"/>
</dbReference>
<keyword evidence="8 13" id="KW-0653">Protein transport</keyword>
<dbReference type="Gene3D" id="3.30.310.10">
    <property type="entry name" value="TATA-Binding Protein"/>
    <property type="match status" value="1"/>
</dbReference>
<sequence length="965" mass="105892">MQAYKKDEESGVGQFFQDKTTVIQEARVFNETPISPRKCRILLTKIVYLLCVGETFGTQEATTLFFGVTKLFQHKDVSQRFLRSALRQMVYLVIKELSNIAEDVIMVTSSIMKDMQPNLEVIYRPNAIRALCRIIDGSMIVGVERFFKAAIVDRNSSIASAALVSSYHLHPISRDVIKRWANEAQEAISTKASGGPMGYGAAHQAGYQAVQSNSSITQYHALGLLYLIRQSDRMAVTKMIQQLSGNKGASGMLRSPFAICMLIRFAAKVMEDDPNVQRQMYELLDGYLKHKSDMVNLEAARAICEMRNVTSAELYRPIAVLQLFLSSPKATLKFAAIRTLAQLAQTHPIAVQTCNLDMEKLINDDNRSVATFAITTLLKVSLPLGFLFSRARADSPSLLQQTGNEASVDRLMKQISAFMSEISDEFKVIVVNAIRALCLKFPAKQSVMLTFLSGVLRDEGGYDFKRAVVEAIFDMIKFIGDSKEAALAQLCEFIEDCEFTKLSVRILHLLGVEGPKAPQPSKYIRYIYNRVVLENAIVRAAAVSSLAKFGVNVADLGVKRSIKVLLTRCLDDVDDEVRDRAAFNLKLMGDEPLANSFIRDESTFSLDALEAKLANYIADSDASSAPFDFNAVPKVSKEQSLENALRARSEAVNSVATASDATGADASTARPTAAQSQSAYAKQLAEVPELASYGPVLKSSGKPVELTESETEYVVSCVKHIFAEHIVFQVSSLRFASRSRHKRVLTLPLLQFNIRNTVDAVQLEHVSVLMSPSSETPLVEDFIIPIPSLAANSSGTVYVSFTRESPDEYAVGSFANSLKFLSKELDPESGEPEEDGYDDEYQIEELDLSAGDYIVPSYATFATEWDRLRTGASAQETFALTALDSLKSACDTLIDLLNMEALGGTEAPTSTSVHTLNLSGLVCGGGGKVLTRARMTYQSGKGVTMELTVRAEKEPATQLVLSAIA</sequence>
<dbReference type="FunFam" id="1.25.10.10:FF:000046">
    <property type="entry name" value="Coatomer subunit gamma"/>
    <property type="match status" value="1"/>
</dbReference>
<keyword evidence="6" id="KW-0677">Repeat</keyword>
<comment type="subcellular location">
    <subcellularLocation>
        <location evidence="13">Cytoplasm</location>
    </subcellularLocation>
    <subcellularLocation>
        <location evidence="1 13">Golgi apparatus membrane</location>
        <topology evidence="1 13">Peripheral membrane protein</topology>
        <orientation evidence="1 13">Cytoplasmic side</orientation>
    </subcellularLocation>
    <subcellularLocation>
        <location evidence="13">Cytoplasmic vesicle</location>
        <location evidence="13">COPI-coated vesicle membrane</location>
        <topology evidence="13">Peripheral membrane protein</topology>
        <orientation evidence="13">Cytoplasmic side</orientation>
    </subcellularLocation>
</comment>
<feature type="domain" description="Clathrin/coatomer adaptor adaptin-like N-terminal" evidence="14">
    <location>
        <begin position="19"/>
        <end position="379"/>
    </location>
</feature>
<dbReference type="PANTHER" id="PTHR10261:SF0">
    <property type="entry name" value="COATOMER SUBUNIT GAMMA-2"/>
    <property type="match status" value="1"/>
</dbReference>
<dbReference type="SUPFAM" id="SSF55711">
    <property type="entry name" value="Subdomain of clathrin and coatomer appendage domain"/>
    <property type="match status" value="1"/>
</dbReference>
<dbReference type="SUPFAM" id="SSF49348">
    <property type="entry name" value="Clathrin adaptor appendage domain"/>
    <property type="match status" value="2"/>
</dbReference>
<keyword evidence="10 13" id="KW-0472">Membrane</keyword>
<evidence type="ECO:0000256" key="12">
    <source>
        <dbReference type="ARBA" id="ARBA00025536"/>
    </source>
</evidence>
<evidence type="ECO:0000259" key="16">
    <source>
        <dbReference type="Pfam" id="PF16381"/>
    </source>
</evidence>
<dbReference type="GO" id="GO:0006886">
    <property type="term" value="P:intracellular protein transport"/>
    <property type="evidence" value="ECO:0007669"/>
    <property type="project" value="InterPro"/>
</dbReference>
<evidence type="ECO:0000256" key="3">
    <source>
        <dbReference type="ARBA" id="ARBA00022448"/>
    </source>
</evidence>
<keyword evidence="4 13" id="KW-0963">Cytoplasm</keyword>
<dbReference type="AlphaFoldDB" id="A0A0H5FSM2"/>
<evidence type="ECO:0000313" key="17">
    <source>
        <dbReference type="EMBL" id="CRX78936.1"/>
    </source>
</evidence>
<dbReference type="Gene3D" id="2.60.40.1480">
    <property type="entry name" value="Coatomer, gamma subunit, appendage domain"/>
    <property type="match status" value="1"/>
</dbReference>
<dbReference type="InterPro" id="IPR002553">
    <property type="entry name" value="Clathrin/coatomer_adapt-like_N"/>
</dbReference>
<dbReference type="Gene3D" id="1.25.10.10">
    <property type="entry name" value="Leucine-rich Repeat Variant"/>
    <property type="match status" value="2"/>
</dbReference>
<evidence type="ECO:0000256" key="6">
    <source>
        <dbReference type="ARBA" id="ARBA00022737"/>
    </source>
</evidence>
<proteinExistence type="inferred from homology"/>
<dbReference type="GO" id="GO:0000139">
    <property type="term" value="C:Golgi membrane"/>
    <property type="evidence" value="ECO:0007669"/>
    <property type="project" value="UniProtKB-SubCell"/>
</dbReference>
<evidence type="ECO:0000259" key="15">
    <source>
        <dbReference type="Pfam" id="PF08752"/>
    </source>
</evidence>
<evidence type="ECO:0000256" key="11">
    <source>
        <dbReference type="ARBA" id="ARBA00023329"/>
    </source>
</evidence>
<comment type="subunit">
    <text evidence="13">Oligomeric complex.</text>
</comment>
<feature type="domain" description="Coatomer gamma subunit appendage Ig-like subdomain" evidence="15">
    <location>
        <begin position="679"/>
        <end position="729"/>
    </location>
</feature>
<keyword evidence="9 13" id="KW-0333">Golgi apparatus</keyword>
<comment type="similarity">
    <text evidence="2 13">Belongs to the COPG family.</text>
</comment>
<dbReference type="InterPro" id="IPR011989">
    <property type="entry name" value="ARM-like"/>
</dbReference>
<dbReference type="FunFam" id="1.25.10.10:FF:000071">
    <property type="entry name" value="Coatomer subunit gamma"/>
    <property type="match status" value="1"/>
</dbReference>
<dbReference type="InterPro" id="IPR037067">
    <property type="entry name" value="Coatomer_gsu_app_sf"/>
</dbReference>
<keyword evidence="3 13" id="KW-0813">Transport</keyword>
<organism evidence="17">
    <name type="scientific">Leucosporidium scottii</name>
    <dbReference type="NCBI Taxonomy" id="5278"/>
    <lineage>
        <taxon>Eukaryota</taxon>
        <taxon>Fungi</taxon>
        <taxon>Dikarya</taxon>
        <taxon>Basidiomycota</taxon>
        <taxon>Pucciniomycotina</taxon>
        <taxon>Microbotryomycetes</taxon>
        <taxon>Leucosporidiales</taxon>
        <taxon>Leucosporidium</taxon>
    </lineage>
</organism>
<dbReference type="GO" id="GO:0005198">
    <property type="term" value="F:structural molecule activity"/>
    <property type="evidence" value="ECO:0007669"/>
    <property type="project" value="InterPro"/>
</dbReference>
<evidence type="ECO:0000256" key="5">
    <source>
        <dbReference type="ARBA" id="ARBA00022553"/>
    </source>
</evidence>